<dbReference type="CDD" id="cd07023">
    <property type="entry name" value="S49_Sppa_N_C"/>
    <property type="match status" value="1"/>
</dbReference>
<sequence length="373" mass="40894">MQHYLFEICSKIEALAARLNWGHKDRQSFQDRPSGPVILIKTIGWTKMAQDAEALIERRKLRRKLTVWRVAFLLLLAVLIAGFASWSMRGANLTQPHIAKVRIEGTIFENEELLKRLDRIAKNDAVKGVILVLDSPGGTTVGGEAIFEAVRKIAEKKPVVTQVGTLAASAGYMIASASDHIVARQTSIIGSIGVLFQYPDLSKLLDTIGVKVETIKSAPLKAEPNYFSPASDEAKGMIRNMIMDSYAWFVDIVEKRRSFTHEQALALANGAVFTGRQALEKKLIDGLGGEDEAVAWLGTKGVSTTLPRLEWKPVNSETGFSLRDLIIHAGARLIGLPQEADSMLKGIAKDRIFLDGLLSVWHVDGTPDANSAN</sequence>
<dbReference type="InterPro" id="IPR004635">
    <property type="entry name" value="Pept_S49_SppA"/>
</dbReference>
<evidence type="ECO:0000313" key="7">
    <source>
        <dbReference type="EMBL" id="SPL64298.1"/>
    </source>
</evidence>
<keyword evidence="5" id="KW-1133">Transmembrane helix</keyword>
<dbReference type="Gene3D" id="3.90.226.10">
    <property type="entry name" value="2-enoyl-CoA Hydratase, Chain A, domain 1"/>
    <property type="match status" value="1"/>
</dbReference>
<evidence type="ECO:0000256" key="5">
    <source>
        <dbReference type="SAM" id="Phobius"/>
    </source>
</evidence>
<dbReference type="AlphaFoldDB" id="A0A2P9HJL8"/>
<keyword evidence="5" id="KW-0472">Membrane</keyword>
<dbReference type="PANTHER" id="PTHR42987:SF6">
    <property type="entry name" value="PROTEINASE IV"/>
    <property type="match status" value="1"/>
</dbReference>
<dbReference type="NCBIfam" id="TIGR00706">
    <property type="entry name" value="SppA_dom"/>
    <property type="match status" value="1"/>
</dbReference>
<dbReference type="Proteomes" id="UP000246073">
    <property type="component" value="Unassembled WGS sequence"/>
</dbReference>
<keyword evidence="5" id="KW-0812">Transmembrane</keyword>
<dbReference type="PANTHER" id="PTHR42987">
    <property type="entry name" value="PEPTIDASE S49"/>
    <property type="match status" value="1"/>
</dbReference>
<gene>
    <name evidence="7" type="ORF">OHAE_165</name>
</gene>
<organism evidence="7 8">
    <name type="scientific">Ochrobactrum soli</name>
    <dbReference type="NCBI Taxonomy" id="2448455"/>
    <lineage>
        <taxon>Bacteria</taxon>
        <taxon>Pseudomonadati</taxon>
        <taxon>Pseudomonadota</taxon>
        <taxon>Alphaproteobacteria</taxon>
        <taxon>Hyphomicrobiales</taxon>
        <taxon>Brucellaceae</taxon>
        <taxon>Brucella/Ochrobactrum group</taxon>
        <taxon>Ochrobactrum</taxon>
    </lineage>
</organism>
<dbReference type="GO" id="GO:0008236">
    <property type="term" value="F:serine-type peptidase activity"/>
    <property type="evidence" value="ECO:0007669"/>
    <property type="project" value="UniProtKB-KW"/>
</dbReference>
<keyword evidence="2" id="KW-0645">Protease</keyword>
<evidence type="ECO:0000256" key="4">
    <source>
        <dbReference type="ARBA" id="ARBA00022825"/>
    </source>
</evidence>
<dbReference type="InterPro" id="IPR002142">
    <property type="entry name" value="Peptidase_S49"/>
</dbReference>
<dbReference type="Gene3D" id="6.20.330.10">
    <property type="match status" value="1"/>
</dbReference>
<keyword evidence="4" id="KW-0720">Serine protease</keyword>
<dbReference type="SUPFAM" id="SSF52096">
    <property type="entry name" value="ClpP/crotonase"/>
    <property type="match status" value="1"/>
</dbReference>
<keyword evidence="3" id="KW-0378">Hydrolase</keyword>
<dbReference type="InterPro" id="IPR029045">
    <property type="entry name" value="ClpP/crotonase-like_dom_sf"/>
</dbReference>
<name>A0A2P9HJL8_9HYPH</name>
<feature type="domain" description="Peptidase S49" evidence="6">
    <location>
        <begin position="154"/>
        <end position="297"/>
    </location>
</feature>
<accession>A0A2P9HJL8</accession>
<feature type="transmembrane region" description="Helical" evidence="5">
    <location>
        <begin position="67"/>
        <end position="88"/>
    </location>
</feature>
<proteinExistence type="inferred from homology"/>
<evidence type="ECO:0000256" key="3">
    <source>
        <dbReference type="ARBA" id="ARBA00022801"/>
    </source>
</evidence>
<protein>
    <submittedName>
        <fullName evidence="7">Macromolecule metabolism macromolecule degradation degradation of proteins, peptides, glycopeptides</fullName>
    </submittedName>
</protein>
<dbReference type="GO" id="GO:0006508">
    <property type="term" value="P:proteolysis"/>
    <property type="evidence" value="ECO:0007669"/>
    <property type="project" value="UniProtKB-KW"/>
</dbReference>
<evidence type="ECO:0000259" key="6">
    <source>
        <dbReference type="Pfam" id="PF01343"/>
    </source>
</evidence>
<dbReference type="Pfam" id="PF01343">
    <property type="entry name" value="Peptidase_S49"/>
    <property type="match status" value="1"/>
</dbReference>
<evidence type="ECO:0000256" key="1">
    <source>
        <dbReference type="ARBA" id="ARBA00008683"/>
    </source>
</evidence>
<evidence type="ECO:0000256" key="2">
    <source>
        <dbReference type="ARBA" id="ARBA00022670"/>
    </source>
</evidence>
<dbReference type="EMBL" id="OOFM01000005">
    <property type="protein sequence ID" value="SPL64298.1"/>
    <property type="molecule type" value="Genomic_DNA"/>
</dbReference>
<evidence type="ECO:0000313" key="8">
    <source>
        <dbReference type="Proteomes" id="UP000246073"/>
    </source>
</evidence>
<dbReference type="InterPro" id="IPR047272">
    <property type="entry name" value="S49_SppA_C"/>
</dbReference>
<comment type="similarity">
    <text evidence="1">Belongs to the peptidase S49 family.</text>
</comment>
<reference evidence="8" key="1">
    <citation type="submission" date="2017-12" db="EMBL/GenBank/DDBJ databases">
        <authorList>
            <person name="Diaz M."/>
        </authorList>
    </citation>
    <scope>NUCLEOTIDE SEQUENCE [LARGE SCALE GENOMIC DNA]</scope>
    <source>
        <strain evidence="8">FI11154</strain>
    </source>
</reference>